<name>A0A8S9T3G4_9CYAN</name>
<reference evidence="1" key="1">
    <citation type="journal article" date="2015" name="Genome Announc.">
        <title>Draft Genome Sequence of Tolypothrix boutellei Strain VB521301.</title>
        <authorList>
            <person name="Chandrababunaidu M.M."/>
            <person name="Singh D."/>
            <person name="Sen D."/>
            <person name="Bhan S."/>
            <person name="Das S."/>
            <person name="Gupta A."/>
            <person name="Adhikary S.P."/>
            <person name="Tripathy S."/>
        </authorList>
    </citation>
    <scope>NUCLEOTIDE SEQUENCE</scope>
    <source>
        <strain evidence="1">VB521301</strain>
    </source>
</reference>
<dbReference type="AlphaFoldDB" id="A0A8S9T3G4"/>
<evidence type="ECO:0000313" key="1">
    <source>
        <dbReference type="EMBL" id="KAF3886636.1"/>
    </source>
</evidence>
<reference evidence="1" key="2">
    <citation type="submission" date="2019-11" db="EMBL/GenBank/DDBJ databases">
        <title>Improved Assembly of Tolypothrix boutellei genome.</title>
        <authorList>
            <person name="Sarangi A.N."/>
            <person name="Mukherjee M."/>
            <person name="Ghosh S."/>
            <person name="Singh D."/>
            <person name="Das A."/>
            <person name="Kant S."/>
            <person name="Prusty A."/>
            <person name="Tripathy S."/>
        </authorList>
    </citation>
    <scope>NUCLEOTIDE SEQUENCE</scope>
    <source>
        <strain evidence="1">VB521301</strain>
    </source>
</reference>
<accession>A0A8S9T3G4</accession>
<proteinExistence type="predicted"/>
<dbReference type="EMBL" id="JHEG04000001">
    <property type="protein sequence ID" value="KAF3886636.1"/>
    <property type="molecule type" value="Genomic_DNA"/>
</dbReference>
<protein>
    <submittedName>
        <fullName evidence="1">Uncharacterized protein</fullName>
    </submittedName>
</protein>
<keyword evidence="2" id="KW-1185">Reference proteome</keyword>
<sequence length="72" mass="8786">MLSWLAGLQLEQVLQYIRIFFRKRLPERFYAEAQSFPILKQYHRIFKFWILDFGYLNLIFQIETGLGGLPFR</sequence>
<gene>
    <name evidence="1" type="ORF">DA73_0400014975</name>
</gene>
<comment type="caution">
    <text evidence="1">The sequence shown here is derived from an EMBL/GenBank/DDBJ whole genome shotgun (WGS) entry which is preliminary data.</text>
</comment>
<dbReference type="Proteomes" id="UP000029738">
    <property type="component" value="Unassembled WGS sequence"/>
</dbReference>
<dbReference type="RefSeq" id="WP_167844689.1">
    <property type="nucleotide sequence ID" value="NZ_JHEG04000001.1"/>
</dbReference>
<organism evidence="1 2">
    <name type="scientific">Tolypothrix bouteillei VB521301</name>
    <dbReference type="NCBI Taxonomy" id="1479485"/>
    <lineage>
        <taxon>Bacteria</taxon>
        <taxon>Bacillati</taxon>
        <taxon>Cyanobacteriota</taxon>
        <taxon>Cyanophyceae</taxon>
        <taxon>Nostocales</taxon>
        <taxon>Tolypothrichaceae</taxon>
        <taxon>Tolypothrix</taxon>
    </lineage>
</organism>
<evidence type="ECO:0000313" key="2">
    <source>
        <dbReference type="Proteomes" id="UP000029738"/>
    </source>
</evidence>